<feature type="transmembrane region" description="Helical" evidence="7">
    <location>
        <begin position="234"/>
        <end position="252"/>
    </location>
</feature>
<comment type="similarity">
    <text evidence="2">Belongs to the resistance-nodulation-cell division (RND) (TC 2.A.6) family. MmpL subfamily.</text>
</comment>
<dbReference type="PANTHER" id="PTHR33406">
    <property type="entry name" value="MEMBRANE PROTEIN MJ1562-RELATED"/>
    <property type="match status" value="1"/>
</dbReference>
<reference evidence="10" key="1">
    <citation type="submission" date="2023-07" db="EMBL/GenBank/DDBJ databases">
        <title>Description of three actinobacteria isolated from air of manufacturing shop in a pharmaceutical factory.</title>
        <authorList>
            <person name="Zhang D.-F."/>
        </authorList>
    </citation>
    <scope>NUCLEOTIDE SEQUENCE [LARGE SCALE GENOMIC DNA]</scope>
    <source>
        <strain evidence="10">CCTCC AB 2011122</strain>
    </source>
</reference>
<evidence type="ECO:0000259" key="8">
    <source>
        <dbReference type="PROSITE" id="PS50156"/>
    </source>
</evidence>
<evidence type="ECO:0000313" key="10">
    <source>
        <dbReference type="Proteomes" id="UP001260072"/>
    </source>
</evidence>
<feature type="transmembrane region" description="Helical" evidence="7">
    <location>
        <begin position="637"/>
        <end position="656"/>
    </location>
</feature>
<feature type="transmembrane region" description="Helical" evidence="7">
    <location>
        <begin position="365"/>
        <end position="386"/>
    </location>
</feature>
<dbReference type="Pfam" id="PF03176">
    <property type="entry name" value="MMPL"/>
    <property type="match status" value="2"/>
</dbReference>
<evidence type="ECO:0000256" key="2">
    <source>
        <dbReference type="ARBA" id="ARBA00010157"/>
    </source>
</evidence>
<feature type="transmembrane region" description="Helical" evidence="7">
    <location>
        <begin position="557"/>
        <end position="577"/>
    </location>
</feature>
<dbReference type="SUPFAM" id="SSF82866">
    <property type="entry name" value="Multidrug efflux transporter AcrB transmembrane domain"/>
    <property type="match status" value="2"/>
</dbReference>
<dbReference type="InterPro" id="IPR004869">
    <property type="entry name" value="MMPL_dom"/>
</dbReference>
<dbReference type="Gene3D" id="1.20.1640.10">
    <property type="entry name" value="Multidrug efflux transporter AcrB transmembrane domain"/>
    <property type="match status" value="2"/>
</dbReference>
<dbReference type="PANTHER" id="PTHR33406:SF11">
    <property type="entry name" value="MEMBRANE PROTEIN SCO6666-RELATED"/>
    <property type="match status" value="1"/>
</dbReference>
<proteinExistence type="inferred from homology"/>
<dbReference type="RefSeq" id="WP_310520523.1">
    <property type="nucleotide sequence ID" value="NZ_BAABBS010000002.1"/>
</dbReference>
<feature type="transmembrane region" description="Helical" evidence="7">
    <location>
        <begin position="181"/>
        <end position="201"/>
    </location>
</feature>
<gene>
    <name evidence="9" type="ORF">RH861_07700</name>
</gene>
<accession>A0ABU1FKM3</accession>
<feature type="transmembrane region" description="Helical" evidence="7">
    <location>
        <begin position="16"/>
        <end position="37"/>
    </location>
</feature>
<feature type="transmembrane region" description="Helical" evidence="7">
    <location>
        <begin position="525"/>
        <end position="545"/>
    </location>
</feature>
<organism evidence="9 10">
    <name type="scientific">Agromyces indicus</name>
    <dbReference type="NCBI Taxonomy" id="758919"/>
    <lineage>
        <taxon>Bacteria</taxon>
        <taxon>Bacillati</taxon>
        <taxon>Actinomycetota</taxon>
        <taxon>Actinomycetes</taxon>
        <taxon>Micrococcales</taxon>
        <taxon>Microbacteriaceae</taxon>
        <taxon>Agromyces</taxon>
    </lineage>
</organism>
<feature type="transmembrane region" description="Helical" evidence="7">
    <location>
        <begin position="208"/>
        <end position="228"/>
    </location>
</feature>
<protein>
    <submittedName>
        <fullName evidence="9">MMPL family transporter</fullName>
    </submittedName>
</protein>
<evidence type="ECO:0000256" key="7">
    <source>
        <dbReference type="SAM" id="Phobius"/>
    </source>
</evidence>
<feature type="transmembrane region" description="Helical" evidence="7">
    <location>
        <begin position="273"/>
        <end position="302"/>
    </location>
</feature>
<name>A0ABU1FKM3_9MICO</name>
<feature type="domain" description="SSD" evidence="8">
    <location>
        <begin position="218"/>
        <end position="330"/>
    </location>
</feature>
<evidence type="ECO:0000256" key="1">
    <source>
        <dbReference type="ARBA" id="ARBA00004651"/>
    </source>
</evidence>
<sequence>MALLLHRIGRAAFRRAWLVVVAWIVALTALVGGGIALGGQLQESYAIPGTESQDAIDQLAAVFPQTAGASAKAVVEAPDGESVEDPDSRAAIADMERELERVDGVASVLGPFDEYAGDQVSDDARTAYIQVQFDGPVTDVAQESIDAVVATGDAGRDAGLRVAFGGEVFQETTFGLTITEVFGVLFAGVVLLITFGSLLAAGMPLLTAIVGVGATFGGIAVVSAFATVSSTAPMLAVMIGLAVGIDYALFILSRHRTQLARGMDPEESAAEAVATAGGAVVFAGLTVIIALLGLLVVGIPFLSVMGVAAAFAVLVAVIGATTLLPALLGLAKGRLAPKPGSRAHRRAVAADEGGRPTLGRRWVDTVLKAPVVFLLLVVGLLGTAAIPAASLDLNLPGGEGEAGSSQREAYEMIEAGFGPGANGPLIVTVDITQTTDIFEDLDAIGERLARVDGVDYVGEGLPNETVDTAIIQVIPESGPTDPETKQVVQDIRALEPEIAEEFGTPIAVTGYTAVSIDISQRLTDALIPFALIVVGLSIVLLLIVFRSLFVPVKAALGFLLSAFGAIGVTVAVFQWGWFADLMHVEPGPILSFLPILLMAVLFGLAMDYEVFLVSGMREEFVKTREPRSSIVHGFQHAARVVTAAALIMFFVFFAFVPEGTGVIKGIAFALAIGVAFDAFLVRMTLVPAAMALAGRHAWWLPRWLARVLPDVDIEGEGLRAHLAESEWAAARNADVLAEGLLVGDPAAPVGPITLDVPRGGALVVRGGPAERRLVSATIAGRVLPAGGRLAVLGLPLPTDANAVMRRVAVADTATDAASAPTAGDLVAARVDATRPWYRLGSTRDAVEDALDAAAVARSVAETSGGRLAAALTDSFPWRTTAVDPVTPLGELDRLDRILVTAAAALAEEPRALVLDLDAASASEAGTWRALAHLVPDDVALIATVPADADPVPAREAFDARGIRELDLATRAEEAHR</sequence>
<keyword evidence="3" id="KW-1003">Cell membrane</keyword>
<dbReference type="InterPro" id="IPR000731">
    <property type="entry name" value="SSD"/>
</dbReference>
<comment type="subcellular location">
    <subcellularLocation>
        <location evidence="1">Cell membrane</location>
        <topology evidence="1">Multi-pass membrane protein</topology>
    </subcellularLocation>
</comment>
<feature type="transmembrane region" description="Helical" evidence="7">
    <location>
        <begin position="662"/>
        <end position="681"/>
    </location>
</feature>
<evidence type="ECO:0000313" key="9">
    <source>
        <dbReference type="EMBL" id="MDR5691946.1"/>
    </source>
</evidence>
<keyword evidence="5 7" id="KW-1133">Transmembrane helix</keyword>
<evidence type="ECO:0000256" key="5">
    <source>
        <dbReference type="ARBA" id="ARBA00022989"/>
    </source>
</evidence>
<dbReference type="EMBL" id="JAVKGS010000002">
    <property type="protein sequence ID" value="MDR5691946.1"/>
    <property type="molecule type" value="Genomic_DNA"/>
</dbReference>
<comment type="caution">
    <text evidence="9">The sequence shown here is derived from an EMBL/GenBank/DDBJ whole genome shotgun (WGS) entry which is preliminary data.</text>
</comment>
<feature type="transmembrane region" description="Helical" evidence="7">
    <location>
        <begin position="589"/>
        <end position="616"/>
    </location>
</feature>
<evidence type="ECO:0000256" key="3">
    <source>
        <dbReference type="ARBA" id="ARBA00022475"/>
    </source>
</evidence>
<dbReference type="InterPro" id="IPR050545">
    <property type="entry name" value="Mycobact_MmpL"/>
</dbReference>
<dbReference type="Proteomes" id="UP001260072">
    <property type="component" value="Unassembled WGS sequence"/>
</dbReference>
<feature type="transmembrane region" description="Helical" evidence="7">
    <location>
        <begin position="308"/>
        <end position="331"/>
    </location>
</feature>
<evidence type="ECO:0000256" key="6">
    <source>
        <dbReference type="ARBA" id="ARBA00023136"/>
    </source>
</evidence>
<evidence type="ECO:0000256" key="4">
    <source>
        <dbReference type="ARBA" id="ARBA00022692"/>
    </source>
</evidence>
<keyword evidence="10" id="KW-1185">Reference proteome</keyword>
<dbReference type="PROSITE" id="PS50156">
    <property type="entry name" value="SSD"/>
    <property type="match status" value="1"/>
</dbReference>
<keyword evidence="4 7" id="KW-0812">Transmembrane</keyword>
<keyword evidence="6 7" id="KW-0472">Membrane</keyword>